<proteinExistence type="inferred from homology"/>
<comment type="caution">
    <text evidence="5">The sequence shown here is derived from an EMBL/GenBank/DDBJ whole genome shotgun (WGS) entry which is preliminary data.</text>
</comment>
<dbReference type="Pfam" id="PF01479">
    <property type="entry name" value="S4"/>
    <property type="match status" value="1"/>
</dbReference>
<dbReference type="Proteomes" id="UP000053707">
    <property type="component" value="Unassembled WGS sequence"/>
</dbReference>
<evidence type="ECO:0000259" key="4">
    <source>
        <dbReference type="SMART" id="SM00363"/>
    </source>
</evidence>
<evidence type="ECO:0000313" key="5">
    <source>
        <dbReference type="EMBL" id="KUI15512.1"/>
    </source>
</evidence>
<dbReference type="CDD" id="cd02440">
    <property type="entry name" value="AdoMet_MTases"/>
    <property type="match status" value="1"/>
</dbReference>
<name>A0A101A6S9_9MYCO</name>
<dbReference type="InterPro" id="IPR002942">
    <property type="entry name" value="S4_RNA-bd"/>
</dbReference>
<evidence type="ECO:0000256" key="3">
    <source>
        <dbReference type="PROSITE-ProRule" id="PRU00182"/>
    </source>
</evidence>
<accession>A0A101A6S9</accession>
<gene>
    <name evidence="5" type="ORF">AU192_21650</name>
</gene>
<dbReference type="PANTHER" id="PTHR32319:SF0">
    <property type="entry name" value="BACTERIAL HEMOLYSIN-LIKE PROTEIN"/>
    <property type="match status" value="1"/>
</dbReference>
<dbReference type="GO" id="GO:0008168">
    <property type="term" value="F:methyltransferase activity"/>
    <property type="evidence" value="ECO:0007669"/>
    <property type="project" value="UniProtKB-KW"/>
</dbReference>
<dbReference type="RefSeq" id="WP_064396524.1">
    <property type="nucleotide sequence ID" value="NZ_LQIR01000020.1"/>
</dbReference>
<dbReference type="InterPro" id="IPR004538">
    <property type="entry name" value="Hemolysin_A/TlyA"/>
</dbReference>
<dbReference type="PIRSF" id="PIRSF005578">
    <property type="entry name" value="TlyA"/>
    <property type="match status" value="1"/>
</dbReference>
<protein>
    <submittedName>
        <fullName evidence="5">16S/23S rRNA (Cytidine-2'-O)-methyltransferase</fullName>
    </submittedName>
</protein>
<dbReference type="CDD" id="cd00165">
    <property type="entry name" value="S4"/>
    <property type="match status" value="1"/>
</dbReference>
<feature type="domain" description="RNA-binding S4" evidence="4">
    <location>
        <begin position="5"/>
        <end position="71"/>
    </location>
</feature>
<dbReference type="GO" id="GO:0003723">
    <property type="term" value="F:RNA binding"/>
    <property type="evidence" value="ECO:0007669"/>
    <property type="project" value="UniProtKB-KW"/>
</dbReference>
<dbReference type="InterPro" id="IPR029063">
    <property type="entry name" value="SAM-dependent_MTases_sf"/>
</dbReference>
<keyword evidence="1 3" id="KW-0694">RNA-binding</keyword>
<dbReference type="NCBIfam" id="TIGR00478">
    <property type="entry name" value="tly"/>
    <property type="match status" value="1"/>
</dbReference>
<dbReference type="EMBL" id="LQIR01000020">
    <property type="protein sequence ID" value="KUI15512.1"/>
    <property type="molecule type" value="Genomic_DNA"/>
</dbReference>
<sequence length="267" mass="27892">MARRARVDAELVRRGLARSRQQAAELIGAGRVSIDGMPAAKPATAVSVTASLTIEGADERTWVSRGAHKLIGALDAFGLPVDGKRCLDAGASTGGFTEVLLDRGARQVIAADVGYGQLAWSLRNDPRVTVMERTNVRELTADLIGGPVDLIVADLSFISLSTVLPALTTCASPDADIVPMVKPQFEVGKDRVGAGGVVTDPALRAEAVLSVARRAAELRWYPVAVTASPLPGPSGNVEYFLHLRAGGGLEGHDLETAVRTAVAEGPQ</sequence>
<keyword evidence="5" id="KW-0489">Methyltransferase</keyword>
<evidence type="ECO:0000256" key="2">
    <source>
        <dbReference type="ARBA" id="ARBA00029460"/>
    </source>
</evidence>
<dbReference type="SMART" id="SM00363">
    <property type="entry name" value="S4"/>
    <property type="match status" value="1"/>
</dbReference>
<dbReference type="Gene3D" id="3.10.290.10">
    <property type="entry name" value="RNA-binding S4 domain"/>
    <property type="match status" value="1"/>
</dbReference>
<dbReference type="AlphaFoldDB" id="A0A101A6S9"/>
<dbReference type="Pfam" id="PF01728">
    <property type="entry name" value="FtsJ"/>
    <property type="match status" value="1"/>
</dbReference>
<evidence type="ECO:0000313" key="6">
    <source>
        <dbReference type="Proteomes" id="UP000053707"/>
    </source>
</evidence>
<dbReference type="SUPFAM" id="SSF55174">
    <property type="entry name" value="Alpha-L RNA-binding motif"/>
    <property type="match status" value="1"/>
</dbReference>
<keyword evidence="6" id="KW-1185">Reference proteome</keyword>
<organism evidence="5 6">
    <name type="scientific">Mycobacterium lehmannii</name>
    <dbReference type="NCBI Taxonomy" id="2048550"/>
    <lineage>
        <taxon>Bacteria</taxon>
        <taxon>Bacillati</taxon>
        <taxon>Actinomycetota</taxon>
        <taxon>Actinomycetes</taxon>
        <taxon>Mycobacteriales</taxon>
        <taxon>Mycobacteriaceae</taxon>
        <taxon>Mycobacterium</taxon>
    </lineage>
</organism>
<keyword evidence="5" id="KW-0808">Transferase</keyword>
<dbReference type="InterPro" id="IPR002877">
    <property type="entry name" value="RNA_MeTrfase_FtsJ_dom"/>
</dbReference>
<dbReference type="SUPFAM" id="SSF53335">
    <property type="entry name" value="S-adenosyl-L-methionine-dependent methyltransferases"/>
    <property type="match status" value="1"/>
</dbReference>
<dbReference type="Gene3D" id="3.40.50.150">
    <property type="entry name" value="Vaccinia Virus protein VP39"/>
    <property type="match status" value="1"/>
</dbReference>
<dbReference type="InterPro" id="IPR047048">
    <property type="entry name" value="TlyA"/>
</dbReference>
<dbReference type="PROSITE" id="PS50889">
    <property type="entry name" value="S4"/>
    <property type="match status" value="1"/>
</dbReference>
<dbReference type="InterPro" id="IPR036986">
    <property type="entry name" value="S4_RNA-bd_sf"/>
</dbReference>
<evidence type="ECO:0000256" key="1">
    <source>
        <dbReference type="ARBA" id="ARBA00022884"/>
    </source>
</evidence>
<dbReference type="GO" id="GO:0032259">
    <property type="term" value="P:methylation"/>
    <property type="evidence" value="ECO:0007669"/>
    <property type="project" value="UniProtKB-KW"/>
</dbReference>
<reference evidence="5 6" key="1">
    <citation type="submission" date="2016-01" db="EMBL/GenBank/DDBJ databases">
        <authorList>
            <consortium name="TB Trials Study Group"/>
            <person name="Sutton G."/>
            <person name="Brinkac L."/>
            <person name="Sanka R."/>
            <person name="Adams M."/>
            <person name="Lau E.L."/>
            <person name="Macaden R."/>
            <person name="Grewal H.M.S."/>
        </authorList>
    </citation>
    <scope>NUCLEOTIDE SEQUENCE [LARGE SCALE GENOMIC DNA]</scope>
    <source>
        <strain evidence="5 6">IS-1744</strain>
    </source>
</reference>
<dbReference type="PANTHER" id="PTHR32319">
    <property type="entry name" value="BACTERIAL HEMOLYSIN-LIKE PROTEIN"/>
    <property type="match status" value="1"/>
</dbReference>
<comment type="similarity">
    <text evidence="2">Belongs to the TlyA family.</text>
</comment>